<dbReference type="PROSITE" id="PS50053">
    <property type="entry name" value="UBIQUITIN_2"/>
    <property type="match status" value="1"/>
</dbReference>
<dbReference type="Gene3D" id="3.10.20.90">
    <property type="entry name" value="Phosphatidylinositol 3-kinase Catalytic Subunit, Chain A, domain 1"/>
    <property type="match status" value="1"/>
</dbReference>
<dbReference type="GO" id="GO:0071818">
    <property type="term" value="C:BAT3 complex"/>
    <property type="evidence" value="ECO:0007669"/>
    <property type="project" value="TreeGrafter"/>
</dbReference>
<organism evidence="4 5">
    <name type="scientific">Trichomalopsis sarcophagae</name>
    <dbReference type="NCBI Taxonomy" id="543379"/>
    <lineage>
        <taxon>Eukaryota</taxon>
        <taxon>Metazoa</taxon>
        <taxon>Ecdysozoa</taxon>
        <taxon>Arthropoda</taxon>
        <taxon>Hexapoda</taxon>
        <taxon>Insecta</taxon>
        <taxon>Pterygota</taxon>
        <taxon>Neoptera</taxon>
        <taxon>Endopterygota</taxon>
        <taxon>Hymenoptera</taxon>
        <taxon>Apocrita</taxon>
        <taxon>Proctotrupomorpha</taxon>
        <taxon>Chalcidoidea</taxon>
        <taxon>Pteromalidae</taxon>
        <taxon>Pteromalinae</taxon>
        <taxon>Trichomalopsis</taxon>
    </lineage>
</organism>
<protein>
    <recommendedName>
        <fullName evidence="3">Ubiquitin-like domain-containing protein</fullName>
    </recommendedName>
</protein>
<evidence type="ECO:0000259" key="3">
    <source>
        <dbReference type="PROSITE" id="PS50053"/>
    </source>
</evidence>
<sequence length="142" mass="16049">MKIHVKVLLGEEHVFDVLPTDTVLQVKQKIEERLGIDVSHQRLLLLGKALSDDKELSFYPGIKDGSKINLVKKAPQATESKNGVFIFKEEILKVLRNYYSEADALTIVNETIKDLQNKVNLLSFDDLERLATALVQDQESLS</sequence>
<evidence type="ECO:0000256" key="2">
    <source>
        <dbReference type="ARBA" id="ARBA00022490"/>
    </source>
</evidence>
<comment type="subcellular location">
    <subcellularLocation>
        <location evidence="1">Cytoplasm</location>
        <location evidence="1">Cytosol</location>
    </subcellularLocation>
</comment>
<dbReference type="GO" id="GO:0071816">
    <property type="term" value="P:tail-anchored membrane protein insertion into ER membrane"/>
    <property type="evidence" value="ECO:0007669"/>
    <property type="project" value="TreeGrafter"/>
</dbReference>
<dbReference type="InterPro" id="IPR000626">
    <property type="entry name" value="Ubiquitin-like_dom"/>
</dbReference>
<evidence type="ECO:0000313" key="4">
    <source>
        <dbReference type="EMBL" id="OXU29837.1"/>
    </source>
</evidence>
<name>A0A232FHM2_9HYME</name>
<keyword evidence="5" id="KW-1185">Reference proteome</keyword>
<dbReference type="SUPFAM" id="SSF54236">
    <property type="entry name" value="Ubiquitin-like"/>
    <property type="match status" value="1"/>
</dbReference>
<dbReference type="SMART" id="SM00213">
    <property type="entry name" value="UBQ"/>
    <property type="match status" value="1"/>
</dbReference>
<dbReference type="PANTHER" id="PTHR46555:SF1">
    <property type="entry name" value="UBIQUITIN-LIKE PROTEIN 4A"/>
    <property type="match status" value="1"/>
</dbReference>
<dbReference type="STRING" id="543379.A0A232FHM2"/>
<dbReference type="AlphaFoldDB" id="A0A232FHM2"/>
<dbReference type="PANTHER" id="PTHR46555">
    <property type="entry name" value="UBIQUITIN-LIKE PROTEIN 4A"/>
    <property type="match status" value="1"/>
</dbReference>
<accession>A0A232FHM2</accession>
<dbReference type="Pfam" id="PF00240">
    <property type="entry name" value="ubiquitin"/>
    <property type="match status" value="1"/>
</dbReference>
<comment type="caution">
    <text evidence="4">The sequence shown here is derived from an EMBL/GenBank/DDBJ whole genome shotgun (WGS) entry which is preliminary data.</text>
</comment>
<dbReference type="InterPro" id="IPR029071">
    <property type="entry name" value="Ubiquitin-like_domsf"/>
</dbReference>
<dbReference type="InterPro" id="IPR047154">
    <property type="entry name" value="UBL4A-like"/>
</dbReference>
<evidence type="ECO:0000256" key="1">
    <source>
        <dbReference type="ARBA" id="ARBA00004514"/>
    </source>
</evidence>
<gene>
    <name evidence="4" type="ORF">TSAR_000430</name>
</gene>
<dbReference type="GO" id="GO:0051087">
    <property type="term" value="F:protein-folding chaperone binding"/>
    <property type="evidence" value="ECO:0007669"/>
    <property type="project" value="TreeGrafter"/>
</dbReference>
<dbReference type="OrthoDB" id="417450at2759"/>
<keyword evidence="2" id="KW-0963">Cytoplasm</keyword>
<proteinExistence type="predicted"/>
<reference evidence="4 5" key="1">
    <citation type="journal article" date="2017" name="Curr. Biol.">
        <title>The Evolution of Venom by Co-option of Single-Copy Genes.</title>
        <authorList>
            <person name="Martinson E.O."/>
            <person name="Mrinalini"/>
            <person name="Kelkar Y.D."/>
            <person name="Chang C.H."/>
            <person name="Werren J.H."/>
        </authorList>
    </citation>
    <scope>NUCLEOTIDE SEQUENCE [LARGE SCALE GENOMIC DNA]</scope>
    <source>
        <strain evidence="4 5">Alberta</strain>
        <tissue evidence="4">Whole body</tissue>
    </source>
</reference>
<dbReference type="Proteomes" id="UP000215335">
    <property type="component" value="Unassembled WGS sequence"/>
</dbReference>
<dbReference type="GO" id="GO:0006620">
    <property type="term" value="P:post-translational protein targeting to endoplasmic reticulum membrane"/>
    <property type="evidence" value="ECO:0007669"/>
    <property type="project" value="InterPro"/>
</dbReference>
<dbReference type="EMBL" id="NNAY01000231">
    <property type="protein sequence ID" value="OXU29837.1"/>
    <property type="molecule type" value="Genomic_DNA"/>
</dbReference>
<feature type="domain" description="Ubiquitin-like" evidence="3">
    <location>
        <begin position="1"/>
        <end position="77"/>
    </location>
</feature>
<evidence type="ECO:0000313" key="5">
    <source>
        <dbReference type="Proteomes" id="UP000215335"/>
    </source>
</evidence>